<name>A0AAF0VH71_BIFAD</name>
<organism evidence="3 4">
    <name type="scientific">Bifidobacterium adolescentis</name>
    <dbReference type="NCBI Taxonomy" id="1680"/>
    <lineage>
        <taxon>Bacteria</taxon>
        <taxon>Bacillati</taxon>
        <taxon>Actinomycetota</taxon>
        <taxon>Actinomycetes</taxon>
        <taxon>Bifidobacteriales</taxon>
        <taxon>Bifidobacteriaceae</taxon>
        <taxon>Bifidobacterium</taxon>
    </lineage>
</organism>
<dbReference type="Pfam" id="PF09479">
    <property type="entry name" value="Flg_new"/>
    <property type="match status" value="2"/>
</dbReference>
<protein>
    <submittedName>
        <fullName evidence="3">InlB B-repeat-containing protein</fullName>
    </submittedName>
</protein>
<reference evidence="3" key="2">
    <citation type="submission" date="2023-09" db="EMBL/GenBank/DDBJ databases">
        <title>Ecological and genomic based identification of the Bifidobacterium adolescentis prototype of the healthy human gut microbiota.</title>
        <authorList>
            <person name="Lugli G.A."/>
            <person name="Argentini C."/>
            <person name="Tarracchini C."/>
            <person name="Fontana F."/>
            <person name="Alessandri G."/>
            <person name="Mancabelli L."/>
            <person name="Milani C."/>
            <person name="Turroni F."/>
            <person name="Ventura M."/>
        </authorList>
    </citation>
    <scope>NUCLEOTIDE SEQUENCE</scope>
    <source>
        <strain evidence="3">703B</strain>
    </source>
</reference>
<keyword evidence="2" id="KW-0732">Signal</keyword>
<dbReference type="InterPro" id="IPR042229">
    <property type="entry name" value="Listeria/Bacterioides_rpt_sf"/>
</dbReference>
<evidence type="ECO:0000256" key="2">
    <source>
        <dbReference type="SAM" id="SignalP"/>
    </source>
</evidence>
<accession>A0AAF0VH71</accession>
<gene>
    <name evidence="3" type="ORF">B0703_05025</name>
</gene>
<dbReference type="Gene3D" id="2.60.40.4270">
    <property type="entry name" value="Listeria-Bacteroides repeat domain"/>
    <property type="match status" value="2"/>
</dbReference>
<dbReference type="Proteomes" id="UP000193179">
    <property type="component" value="Chromosome"/>
</dbReference>
<evidence type="ECO:0000313" key="3">
    <source>
        <dbReference type="EMBL" id="WNE86268.1"/>
    </source>
</evidence>
<feature type="signal peptide" evidence="2">
    <location>
        <begin position="1"/>
        <end position="30"/>
    </location>
</feature>
<dbReference type="AlphaFoldDB" id="A0AAF0VH71"/>
<proteinExistence type="predicted"/>
<comment type="subcellular location">
    <subcellularLocation>
        <location evidence="1">Cell envelope</location>
    </subcellularLocation>
</comment>
<dbReference type="RefSeq" id="WP_311009025.1">
    <property type="nucleotide sequence ID" value="NZ_CP133648.1"/>
</dbReference>
<dbReference type="EMBL" id="CP133648">
    <property type="protein sequence ID" value="WNE86268.1"/>
    <property type="molecule type" value="Genomic_DNA"/>
</dbReference>
<dbReference type="GO" id="GO:0030313">
    <property type="term" value="C:cell envelope"/>
    <property type="evidence" value="ECO:0007669"/>
    <property type="project" value="UniProtKB-SubCell"/>
</dbReference>
<feature type="chain" id="PRO_5041951386" evidence="2">
    <location>
        <begin position="31"/>
        <end position="605"/>
    </location>
</feature>
<dbReference type="NCBIfam" id="TIGR02543">
    <property type="entry name" value="List_Bact_rpt"/>
    <property type="match status" value="1"/>
</dbReference>
<evidence type="ECO:0000313" key="4">
    <source>
        <dbReference type="Proteomes" id="UP000193179"/>
    </source>
</evidence>
<dbReference type="InterPro" id="IPR013378">
    <property type="entry name" value="InlB-like_B-rpt"/>
</dbReference>
<reference evidence="3" key="1">
    <citation type="journal article" date="2016" name="Sci. Rep.">
        <title>Evaluation of genetic diversity among strains of the human gut commensal Bifidobacterium adolescentis.</title>
        <authorList>
            <person name="Duranti S."/>
            <person name="Milani C."/>
            <person name="Lugli G.A."/>
            <person name="Mancabelli L."/>
            <person name="Turroni F."/>
            <person name="Ferrario C."/>
            <person name="Mangifesta M."/>
            <person name="Viappiani A."/>
            <person name="Sanchez B."/>
            <person name="Margolles A."/>
            <person name="van Sinderen D."/>
            <person name="Ventura M."/>
        </authorList>
    </citation>
    <scope>NUCLEOTIDE SEQUENCE</scope>
    <source>
        <strain evidence="3">703B</strain>
    </source>
</reference>
<sequence>MLRRIARGGIPVLSVLLGLLAAFVAPAAMAAATYDVTQVGDVGFSQVWNVTGNKEVKSGDTIGFNPWSVRITLEGHIDDISALAAGDVVSVPLTSDAGSHFSMNGTGWECADDVATSDGTVAFKANMRGGRAELRLTRTAARLSGRFDFRVVVRNNNLWYAGQKSTSSTWHAGSDTFAFHNTTKPNHRCVNDTTGVGVNSTKSGVDASMVTWNCATVNRIARGGAESDTAPDVTYHIHVASADEGHPVTVASGTRVFETYYAYDGTTAGDAFTGPGGGSHVAYTPKRTDGTPTAGEYRLVANADGSYDYDLDIGPREGANARRFAKPAADETTAELMEASNMLFQVDYGGISIVFDSSTEKRSAVVTWTSSERPTGGSFLASNTITTNTGRSRALIAYDGNGAGSGGVAPTVGDPGTTAKAAANGFTRTGHTFTGWNTKADGTGAAYLPGADVAYPAGGRTLTLYAQWRPITYKVRFDGNGAASGTMADLTATYDAKAALPANRYAKSGETFAGWNTKADGSGAMYRNRAEVTNLASGQDDVFVLYAQWEDAMTAMPETGGTVGDHGFGKTIGGGLVFWPSSRSCWHDGACAENGSSVRKGGVTC</sequence>
<evidence type="ECO:0000256" key="1">
    <source>
        <dbReference type="ARBA" id="ARBA00004196"/>
    </source>
</evidence>